<keyword evidence="2" id="KW-0597">Phosphoprotein</keyword>
<evidence type="ECO:0000256" key="6">
    <source>
        <dbReference type="ARBA" id="ARBA00023242"/>
    </source>
</evidence>
<dbReference type="InterPro" id="IPR044780">
    <property type="entry name" value="Heh2/Src1"/>
</dbReference>
<comment type="caution">
    <text evidence="10">The sequence shown here is derived from an EMBL/GenBank/DDBJ whole genome shotgun (WGS) entry which is preliminary data.</text>
</comment>
<feature type="compositionally biased region" description="Low complexity" evidence="7">
    <location>
        <begin position="684"/>
        <end position="697"/>
    </location>
</feature>
<dbReference type="PANTHER" id="PTHR47808:SF2">
    <property type="entry name" value="LEM DOMAIN-CONTAINING PROTEIN 2"/>
    <property type="match status" value="1"/>
</dbReference>
<evidence type="ECO:0000256" key="2">
    <source>
        <dbReference type="ARBA" id="ARBA00022553"/>
    </source>
</evidence>
<dbReference type="GO" id="GO:0005783">
    <property type="term" value="C:endoplasmic reticulum"/>
    <property type="evidence" value="ECO:0007669"/>
    <property type="project" value="TreeGrafter"/>
</dbReference>
<dbReference type="EMBL" id="JAGHQM010001121">
    <property type="protein sequence ID" value="KAH0556374.1"/>
    <property type="molecule type" value="Genomic_DNA"/>
</dbReference>
<dbReference type="InterPro" id="IPR025856">
    <property type="entry name" value="HeH/LEM_domain"/>
</dbReference>
<keyword evidence="5" id="KW-0472">Membrane</keyword>
<evidence type="ECO:0000256" key="1">
    <source>
        <dbReference type="ARBA" id="ARBA00004540"/>
    </source>
</evidence>
<dbReference type="GO" id="GO:0034399">
    <property type="term" value="C:nuclear periphery"/>
    <property type="evidence" value="ECO:0007669"/>
    <property type="project" value="TreeGrafter"/>
</dbReference>
<dbReference type="Gene3D" id="1.10.10.1180">
    <property type="entry name" value="MAN1, winged-helix domain"/>
    <property type="match status" value="1"/>
</dbReference>
<proteinExistence type="predicted"/>
<dbReference type="Pfam" id="PF12949">
    <property type="entry name" value="HeH"/>
    <property type="match status" value="1"/>
</dbReference>
<dbReference type="InterPro" id="IPR011015">
    <property type="entry name" value="LEM/LEM-like_dom_sf"/>
</dbReference>
<accession>A0A9P8RLR6</accession>
<dbReference type="CDD" id="cd12935">
    <property type="entry name" value="LEM_like"/>
    <property type="match status" value="1"/>
</dbReference>
<evidence type="ECO:0000256" key="3">
    <source>
        <dbReference type="ARBA" id="ARBA00022692"/>
    </source>
</evidence>
<feature type="compositionally biased region" description="Basic and acidic residues" evidence="7">
    <location>
        <begin position="174"/>
        <end position="193"/>
    </location>
</feature>
<name>A0A9P8RLR6_9PEZI</name>
<feature type="region of interest" description="Disordered" evidence="7">
    <location>
        <begin position="88"/>
        <end position="259"/>
    </location>
</feature>
<dbReference type="PANTHER" id="PTHR47808">
    <property type="entry name" value="INNER NUCLEAR MEMBRANE PROTEIN HEH2-RELATED"/>
    <property type="match status" value="1"/>
</dbReference>
<dbReference type="Gene3D" id="1.10.720.40">
    <property type="match status" value="1"/>
</dbReference>
<feature type="domain" description="Man1/Src1-like C-terminal" evidence="8">
    <location>
        <begin position="338"/>
        <end position="665"/>
    </location>
</feature>
<evidence type="ECO:0000256" key="7">
    <source>
        <dbReference type="SAM" id="MobiDB-lite"/>
    </source>
</evidence>
<comment type="subcellular location">
    <subcellularLocation>
        <location evidence="1">Nucleus inner membrane</location>
    </subcellularLocation>
</comment>
<feature type="region of interest" description="Disordered" evidence="7">
    <location>
        <begin position="675"/>
        <end position="712"/>
    </location>
</feature>
<keyword evidence="3" id="KW-0812">Transmembrane</keyword>
<feature type="domain" description="HeH/LEM" evidence="9">
    <location>
        <begin position="17"/>
        <end position="51"/>
    </location>
</feature>
<evidence type="ECO:0000313" key="11">
    <source>
        <dbReference type="Proteomes" id="UP000750711"/>
    </source>
</evidence>
<dbReference type="GO" id="GO:0003682">
    <property type="term" value="F:chromatin binding"/>
    <property type="evidence" value="ECO:0007669"/>
    <property type="project" value="InterPro"/>
</dbReference>
<feature type="compositionally biased region" description="Basic residues" evidence="7">
    <location>
        <begin position="107"/>
        <end position="117"/>
    </location>
</feature>
<protein>
    <recommendedName>
        <fullName evidence="12">Sister chromatid separation protein</fullName>
    </recommendedName>
</protein>
<evidence type="ECO:0000259" key="9">
    <source>
        <dbReference type="Pfam" id="PF12949"/>
    </source>
</evidence>
<evidence type="ECO:0008006" key="12">
    <source>
        <dbReference type="Google" id="ProtNLM"/>
    </source>
</evidence>
<dbReference type="GO" id="GO:0071763">
    <property type="term" value="P:nuclear membrane organization"/>
    <property type="evidence" value="ECO:0007669"/>
    <property type="project" value="TreeGrafter"/>
</dbReference>
<dbReference type="Proteomes" id="UP000750711">
    <property type="component" value="Unassembled WGS sequence"/>
</dbReference>
<gene>
    <name evidence="10" type="ORF">GP486_005702</name>
</gene>
<dbReference type="AlphaFoldDB" id="A0A9P8RLR6"/>
<feature type="compositionally biased region" description="Basic residues" evidence="7">
    <location>
        <begin position="141"/>
        <end position="151"/>
    </location>
</feature>
<keyword evidence="11" id="KW-1185">Reference proteome</keyword>
<keyword evidence="6" id="KW-0539">Nucleus</keyword>
<reference evidence="10" key="1">
    <citation type="submission" date="2021-03" db="EMBL/GenBank/DDBJ databases">
        <title>Comparative genomics and phylogenomic investigation of the class Geoglossomycetes provide insights into ecological specialization and systematics.</title>
        <authorList>
            <person name="Melie T."/>
            <person name="Pirro S."/>
            <person name="Miller A.N."/>
            <person name="Quandt A."/>
        </authorList>
    </citation>
    <scope>NUCLEOTIDE SEQUENCE</scope>
    <source>
        <strain evidence="10">CAQ_001_2017</strain>
    </source>
</reference>
<evidence type="ECO:0000256" key="5">
    <source>
        <dbReference type="ARBA" id="ARBA00023136"/>
    </source>
</evidence>
<dbReference type="Pfam" id="PF09402">
    <property type="entry name" value="MSC"/>
    <property type="match status" value="1"/>
</dbReference>
<evidence type="ECO:0000256" key="4">
    <source>
        <dbReference type="ARBA" id="ARBA00022989"/>
    </source>
</evidence>
<keyword evidence="4" id="KW-1133">Transmembrane helix</keyword>
<dbReference type="InterPro" id="IPR041885">
    <property type="entry name" value="MAN1_winged_helix_dom"/>
</dbReference>
<dbReference type="GO" id="GO:0005637">
    <property type="term" value="C:nuclear inner membrane"/>
    <property type="evidence" value="ECO:0007669"/>
    <property type="project" value="UniProtKB-SubCell"/>
</dbReference>
<evidence type="ECO:0000313" key="10">
    <source>
        <dbReference type="EMBL" id="KAH0556374.1"/>
    </source>
</evidence>
<dbReference type="InterPro" id="IPR018996">
    <property type="entry name" value="Man1/Src1-like_C"/>
</dbReference>
<sequence>MSASDNELDYLSPGFDPSTITAPRLREILVAHDVHYPSSAKKPQLIEIFNENIVPQARKILNAHKRIKRTSRGITDMPSSQEGTVIADDDAKLMPPPPAPDTTTATPRRRAGRKSTKRSLAGSEESAEDGATPQPSSTKRTPGRRGPSKHARASDTEPNVEAEAKRQPARKTRRSEAAPELKLGDLKSSVKSETDDDSVFSLDNPFQSGSSPVPGAPKSPSGERKRKSLGAFTNKEISKRKSSASRRKTDNFPPVKAEDGIVVPTSDKFEIPDSRLTRKFKVETKVDGADEIVAGEEFTPEERSELAREREADGVSAVEPYRPRPRNAGISKSAPWVVLLTLLGGYATWWRREKLEIGYCGVGQHTAVVSNAQIPDWASVFIPECEPCPQHALCSPHLVTACEPDFVIKSHPLSLGGLVPLPPTCEPDGEKVRKVKQVADRAVDELRDRRAKWECGELVDGEGKPATALEVNEAELKKEVGKKRRKGMGEAEFEELWSGALGEIVGREEVISGIDGPTGFRTLSSTSLARLPLVCALKRSARLALARYRIELAGLTLLLSLLAAINRYLSALRATNSQIPSLVRLTLDRLHAQAVLHAQDSRAAPEPWISVGQLRDDVLRDEFSPQRRERLWTKVKAVVEMNANVRASVREGKHGEVSRVWEWIGAVGMLEDVEGGGRRRSKRISSSAGSSPVSGEGKMMQSKNWHEGMPLY</sequence>
<organism evidence="10 11">
    <name type="scientific">Trichoglossum hirsutum</name>
    <dbReference type="NCBI Taxonomy" id="265104"/>
    <lineage>
        <taxon>Eukaryota</taxon>
        <taxon>Fungi</taxon>
        <taxon>Dikarya</taxon>
        <taxon>Ascomycota</taxon>
        <taxon>Pezizomycotina</taxon>
        <taxon>Geoglossomycetes</taxon>
        <taxon>Geoglossales</taxon>
        <taxon>Geoglossaceae</taxon>
        <taxon>Trichoglossum</taxon>
    </lineage>
</organism>
<evidence type="ECO:0000259" key="8">
    <source>
        <dbReference type="Pfam" id="PF09402"/>
    </source>
</evidence>